<keyword evidence="9" id="KW-0648">Protein biosynthesis</keyword>
<feature type="compositionally biased region" description="Low complexity" evidence="14">
    <location>
        <begin position="447"/>
        <end position="502"/>
    </location>
</feature>
<reference evidence="17" key="1">
    <citation type="submission" date="2007-03" db="EMBL/GenBank/DDBJ databases">
        <title>DAP5 characterization and cloning in sea urchin.</title>
        <authorList>
            <person name="Girard A."/>
            <person name="Oulhen N."/>
            <person name="Cormier P."/>
            <person name="Morales J."/>
        </authorList>
    </citation>
    <scope>NUCLEOTIDE SEQUENCE</scope>
</reference>
<dbReference type="Pfam" id="PF02020">
    <property type="entry name" value="W2"/>
    <property type="match status" value="1"/>
</dbReference>
<dbReference type="InterPro" id="IPR003890">
    <property type="entry name" value="MIF4G-like_typ-3"/>
</dbReference>
<feature type="domain" description="W2" evidence="15">
    <location>
        <begin position="860"/>
        <end position="1046"/>
    </location>
</feature>
<keyword evidence="4" id="KW-1017">Isopeptide bond</keyword>
<keyword evidence="5" id="KW-0396">Initiation factor</keyword>
<feature type="compositionally biased region" description="Basic and acidic residues" evidence="14">
    <location>
        <begin position="1"/>
        <end position="11"/>
    </location>
</feature>
<dbReference type="InterPro" id="IPR003891">
    <property type="entry name" value="Initiation_fac_eIF4g_MI"/>
</dbReference>
<gene>
    <name evidence="17" type="primary">dap5</name>
</gene>
<keyword evidence="6" id="KW-0597">Phosphoprotein</keyword>
<dbReference type="GO" id="GO:0006417">
    <property type="term" value="P:regulation of translation"/>
    <property type="evidence" value="ECO:0007669"/>
    <property type="project" value="UniProtKB-KW"/>
</dbReference>
<organism evidence="17">
    <name type="scientific">Strongylocentrotus purpuratus</name>
    <name type="common">Purple sea urchin</name>
    <dbReference type="NCBI Taxonomy" id="7668"/>
    <lineage>
        <taxon>Eukaryota</taxon>
        <taxon>Metazoa</taxon>
        <taxon>Echinodermata</taxon>
        <taxon>Eleutherozoa</taxon>
        <taxon>Echinozoa</taxon>
        <taxon>Echinoidea</taxon>
        <taxon>Euechinoidea</taxon>
        <taxon>Echinacea</taxon>
        <taxon>Camarodonta</taxon>
        <taxon>Echinidea</taxon>
        <taxon>Strongylocentrotidae</taxon>
        <taxon>Strongylocentrotus</taxon>
    </lineage>
</organism>
<dbReference type="FunFam" id="1.25.40.180:FF:000209">
    <property type="match status" value="1"/>
</dbReference>
<keyword evidence="7" id="KW-0832">Ubl conjugation</keyword>
<evidence type="ECO:0000259" key="15">
    <source>
        <dbReference type="PROSITE" id="PS51363"/>
    </source>
</evidence>
<feature type="compositionally biased region" description="Basic and acidic residues" evidence="14">
    <location>
        <begin position="23"/>
        <end position="32"/>
    </location>
</feature>
<dbReference type="SUPFAM" id="SSF48371">
    <property type="entry name" value="ARM repeat"/>
    <property type="match status" value="3"/>
</dbReference>
<dbReference type="InterPro" id="IPR003307">
    <property type="entry name" value="W2_domain"/>
</dbReference>
<evidence type="ECO:0000256" key="7">
    <source>
        <dbReference type="ARBA" id="ARBA00022843"/>
    </source>
</evidence>
<dbReference type="EMBL" id="AM498283">
    <property type="protein sequence ID" value="CAM57106.1"/>
    <property type="molecule type" value="mRNA"/>
</dbReference>
<dbReference type="InterPro" id="IPR016024">
    <property type="entry name" value="ARM-type_fold"/>
</dbReference>
<feature type="compositionally biased region" description="Gly residues" evidence="14">
    <location>
        <begin position="551"/>
        <end position="565"/>
    </location>
</feature>
<feature type="non-terminal residue" evidence="17">
    <location>
        <position position="1"/>
    </location>
</feature>
<dbReference type="SMART" id="SM00544">
    <property type="entry name" value="MA3"/>
    <property type="match status" value="1"/>
</dbReference>
<sequence length="1051" mass="118412">MIKYNKNEQAVRKVPRWVPPSTSRRDEPGSRDQQDLVFRRVRGILNKLTPEKFDKLCLELLNVGIHSKVILKGIILLVFEKALEEPKYSSMYSQLCKRLDQDAPDFQPAGSNVKTFRRLLISKCQDQFENHSRAFAAYDKQNGPLTPEEHDQRGQAKAKMLGNIQFIGELGKLGMLHESILHRRIKQLLEKKSRESLGEKAEDLECLCKIISTVGGRLDHDKARTWMDQYFDRMTRFSENMELPSRIRFMLQDSLELRDNEWKPRRRQTDHGPRTIRQIHQEELKREQQSNQAMGRFTPDFFNINGGGSGAWPARGGLGDLFLQDTMSGRVGAGPGVISDELSPNPGFGSYSPRTQHRQMGQQQQQQQQGQQGQQRGSNNRSDSGDRQRDQGNQQGGYQNQAPRFQQRGGNQQRGNRNDDNQQQQRYQQRGGHDQQRGGYDHQRGSGNQQHHQGRNMNQQGQQQQHYQQYPPPQQQQRDYNQGGYNNKQQNKQYYNNENQDYGGRGGSGERDRDRDWDGDRGGRMGNRGGGMDQGRYGQQRQDRGQQDKPYGGGQQRDGGGGGGGRQRDDVRESRPPRINKLDTGEINLSPSGNMVLKPQVPRFLPPSATSNSPNSTPPRGIGAPIHGLLPTNPPPNNVQQPPPLQTGYPGLPVKHSAAGSLGGGTGGAPAGERRIERKKQPTKEELLKSMEELLTTYLESKDDEAVIKSFKGLQAPKRHVPALLTYVMTHCIQQSDTERESAANLLSVLKKEGCITGNNFMDAFTSFLESSKELESEVPLIKSHTAGLAARAVTDEVVSLADIADPLENGAFYPLFLLILQRIAKAKSKDGLVALFNESKVAMLKMLPESDRNKERMMEILEGKSLSFLFPLLRMQADVTKQLQSDSNPSALYKWIKENVSVTIHKDKGFINALTASVIKFIVAETSLPEGADPAVLPDKSLQEKETALLERFAPVLQKFVHVSIDLQLGALYALQTQCYNLSFPKGMLLRFFVNLYNLEAIEEEAFIKWKEDITDEFPGKGQALFQVNQWLTWLATAEEDSDSDEEVDD</sequence>
<evidence type="ECO:0000256" key="6">
    <source>
        <dbReference type="ARBA" id="ARBA00022553"/>
    </source>
</evidence>
<dbReference type="SMART" id="SM00515">
    <property type="entry name" value="eIF5C"/>
    <property type="match status" value="1"/>
</dbReference>
<feature type="compositionally biased region" description="Basic and acidic residues" evidence="14">
    <location>
        <begin position="508"/>
        <end position="523"/>
    </location>
</feature>
<dbReference type="PANTHER" id="PTHR23253:SF9">
    <property type="entry name" value="EUKARYOTIC TRANSLATION INITIATION FACTOR 4 GAMMA 2"/>
    <property type="match status" value="1"/>
</dbReference>
<keyword evidence="3" id="KW-0678">Repressor</keyword>
<dbReference type="Pfam" id="PF02854">
    <property type="entry name" value="MIF4G"/>
    <property type="match status" value="1"/>
</dbReference>
<keyword evidence="8" id="KW-0810">Translation regulation</keyword>
<name>A3KLJ1_STRPU</name>
<accession>A3KLJ1</accession>
<dbReference type="AlphaFoldDB" id="A3KLJ1"/>
<comment type="subunit">
    <text evidence="13">Interacts with the serine/threonine protein kinases MKNK1 and MKNK2. Binds EIF4A and EIF3. Interacts with MIF4GD. Interacts with DAZAP2.</text>
</comment>
<feature type="compositionally biased region" description="Basic and acidic residues" evidence="14">
    <location>
        <begin position="566"/>
        <end position="584"/>
    </location>
</feature>
<dbReference type="CDD" id="cd11559">
    <property type="entry name" value="W2_eIF4G1_like"/>
    <property type="match status" value="1"/>
</dbReference>
<dbReference type="PROSITE" id="PS51363">
    <property type="entry name" value="W2"/>
    <property type="match status" value="1"/>
</dbReference>
<feature type="region of interest" description="Disordered" evidence="14">
    <location>
        <begin position="332"/>
        <end position="638"/>
    </location>
</feature>
<dbReference type="Pfam" id="PF02847">
    <property type="entry name" value="MA3"/>
    <property type="match status" value="1"/>
</dbReference>
<dbReference type="PROSITE" id="PS51366">
    <property type="entry name" value="MI"/>
    <property type="match status" value="1"/>
</dbReference>
<dbReference type="PANTHER" id="PTHR23253">
    <property type="entry name" value="EUKARYOTIC TRANSLATION INITIATION FACTOR 4 GAMMA"/>
    <property type="match status" value="1"/>
</dbReference>
<comment type="similarity">
    <text evidence="1">Belongs to the eukaryotic initiation factor 4G family.</text>
</comment>
<feature type="compositionally biased region" description="Low complexity" evidence="14">
    <location>
        <begin position="359"/>
        <end position="375"/>
    </location>
</feature>
<feature type="region of interest" description="Disordered" evidence="14">
    <location>
        <begin position="1"/>
        <end position="32"/>
    </location>
</feature>
<evidence type="ECO:0000256" key="1">
    <source>
        <dbReference type="ARBA" id="ARBA00005775"/>
    </source>
</evidence>
<evidence type="ECO:0000256" key="10">
    <source>
        <dbReference type="ARBA" id="ARBA00022990"/>
    </source>
</evidence>
<evidence type="ECO:0000256" key="4">
    <source>
        <dbReference type="ARBA" id="ARBA00022499"/>
    </source>
</evidence>
<evidence type="ECO:0000256" key="2">
    <source>
        <dbReference type="ARBA" id="ARBA00022481"/>
    </source>
</evidence>
<dbReference type="SMART" id="SM00543">
    <property type="entry name" value="MIF4G"/>
    <property type="match status" value="1"/>
</dbReference>
<keyword evidence="10" id="KW-0007">Acetylation</keyword>
<dbReference type="FunFam" id="1.25.40.180:FF:000007">
    <property type="entry name" value="Eukaryotic translation initiation factor 4 gamma 2"/>
    <property type="match status" value="1"/>
</dbReference>
<evidence type="ECO:0000256" key="12">
    <source>
        <dbReference type="ARBA" id="ARBA00040449"/>
    </source>
</evidence>
<feature type="compositionally biased region" description="Basic and acidic residues" evidence="14">
    <location>
        <begin position="431"/>
        <end position="444"/>
    </location>
</feature>
<evidence type="ECO:0000256" key="14">
    <source>
        <dbReference type="SAM" id="MobiDB-lite"/>
    </source>
</evidence>
<dbReference type="Gene3D" id="1.25.40.180">
    <property type="match status" value="3"/>
</dbReference>
<feature type="domain" description="MI" evidence="16">
    <location>
        <begin position="686"/>
        <end position="809"/>
    </location>
</feature>
<feature type="compositionally biased region" description="Gly residues" evidence="14">
    <location>
        <begin position="524"/>
        <end position="533"/>
    </location>
</feature>
<proteinExistence type="evidence at transcript level"/>
<evidence type="ECO:0000256" key="11">
    <source>
        <dbReference type="ARBA" id="ARBA00037759"/>
    </source>
</evidence>
<evidence type="ECO:0000256" key="5">
    <source>
        <dbReference type="ARBA" id="ARBA00022540"/>
    </source>
</evidence>
<evidence type="ECO:0000259" key="16">
    <source>
        <dbReference type="PROSITE" id="PS51366"/>
    </source>
</evidence>
<comment type="function">
    <text evidence="11">Appears to play a role in the switch from cap-dependent to IRES-mediated translation during mitosis, apoptosis and viral infection. Cleaved by some caspases and viral proteases.</text>
</comment>
<evidence type="ECO:0000256" key="8">
    <source>
        <dbReference type="ARBA" id="ARBA00022845"/>
    </source>
</evidence>
<protein>
    <recommendedName>
        <fullName evidence="12">Eukaryotic translation initiation factor 4 gamma 2</fullName>
    </recommendedName>
</protein>
<dbReference type="FunFam" id="1.25.40.180:FF:000184">
    <property type="match status" value="1"/>
</dbReference>
<feature type="compositionally biased region" description="Low complexity" evidence="14">
    <location>
        <begin position="391"/>
        <end position="430"/>
    </location>
</feature>
<keyword evidence="2" id="KW-0488">Methylation</keyword>
<evidence type="ECO:0000256" key="13">
    <source>
        <dbReference type="ARBA" id="ARBA00046720"/>
    </source>
</evidence>
<dbReference type="GO" id="GO:0003743">
    <property type="term" value="F:translation initiation factor activity"/>
    <property type="evidence" value="ECO:0007669"/>
    <property type="project" value="UniProtKB-KW"/>
</dbReference>
<evidence type="ECO:0000313" key="17">
    <source>
        <dbReference type="EMBL" id="CAM57106.1"/>
    </source>
</evidence>
<dbReference type="GO" id="GO:0003723">
    <property type="term" value="F:RNA binding"/>
    <property type="evidence" value="ECO:0007669"/>
    <property type="project" value="InterPro"/>
</dbReference>
<feature type="compositionally biased region" description="Low complexity" evidence="14">
    <location>
        <begin position="606"/>
        <end position="619"/>
    </location>
</feature>
<evidence type="ECO:0000256" key="3">
    <source>
        <dbReference type="ARBA" id="ARBA00022491"/>
    </source>
</evidence>
<evidence type="ECO:0000256" key="9">
    <source>
        <dbReference type="ARBA" id="ARBA00022917"/>
    </source>
</evidence>